<evidence type="ECO:0000313" key="3">
    <source>
        <dbReference type="EMBL" id="GEU68909.1"/>
    </source>
</evidence>
<dbReference type="Gene3D" id="2.40.70.10">
    <property type="entry name" value="Acid Proteases"/>
    <property type="match status" value="1"/>
</dbReference>
<protein>
    <submittedName>
        <fullName evidence="3">Reverse transcriptase domain-containing protein</fullName>
    </submittedName>
</protein>
<dbReference type="PANTHER" id="PTHR33067:SF9">
    <property type="entry name" value="RNA-DIRECTED DNA POLYMERASE"/>
    <property type="match status" value="1"/>
</dbReference>
<feature type="domain" description="Retrotransposon gag" evidence="2">
    <location>
        <begin position="125"/>
        <end position="187"/>
    </location>
</feature>
<gene>
    <name evidence="3" type="ORF">Tci_040887</name>
</gene>
<dbReference type="Pfam" id="PF03732">
    <property type="entry name" value="Retrotrans_gag"/>
    <property type="match status" value="1"/>
</dbReference>
<dbReference type="InterPro" id="IPR005162">
    <property type="entry name" value="Retrotrans_gag_dom"/>
</dbReference>
<keyword evidence="3" id="KW-0695">RNA-directed DNA polymerase</keyword>
<evidence type="ECO:0000256" key="1">
    <source>
        <dbReference type="SAM" id="MobiDB-lite"/>
    </source>
</evidence>
<dbReference type="CDD" id="cd00303">
    <property type="entry name" value="retropepsin_like"/>
    <property type="match status" value="1"/>
</dbReference>
<name>A0A6L2M618_TANCI</name>
<dbReference type="InterPro" id="IPR021109">
    <property type="entry name" value="Peptidase_aspartic_dom_sf"/>
</dbReference>
<sequence length="683" mass="77136">MRTRNSYFPNNSSVTIPRRRNKTRTPSIVELELRTIVEVAPMADNRIMEELLQAPTEGYGEAIVIPKINADHFEIKTNFLQLVQANPYHGFERENPHTHINNFKSITSTLKFKDVPNGVIKPMMLPYSLEGSARVWYDKEPPNSILTWEDLVNKFVNQFFPPSKTTHLKNGISRFTQIFEETFGEAYSLNAAAGGNILSKTTREALQIIKNKPKVRYSRNKPNVSRMNTNYRENTSKTDDRIDKLADQILTLVDIFVKKVVTRAPVKAVEESCGGPHAYYNCDATNSNQPSICVATGTYNQLAPQNCVSNYMAPPGFAPMQNNSQNRFFQNQASTLGTLPSNTIPYPKCEIKAITTRSGVAYEGPSIPTPNRVVERETEETMDKEQTNFQGSTAHIQPPVTLIPEPGVPKTLPKPNILYPSRLNDQKIRKKATNQMEKFFQIFQDLHFDISFVDALLLMLKFASTIKLIELAKIPLNENCSAMLLKKLLENLRDPGKFLIPCDFPRMDVCHALADLGASINLMPLSIWKNLSLPELAPTRITLDITDRSITRPKGVAEDVFIKVGKFRFLTDFVVVDFEADPQVPLILERSFLRTGRALIDVYREEITLREYAQEILGFSKNYLGGNPTSTSEPILSDSSHSYTPFEGSDFILEEIEAYHKDESISPEIDHADCDPGGRYLLD</sequence>
<feature type="region of interest" description="Disordered" evidence="1">
    <location>
        <begin position="1"/>
        <end position="22"/>
    </location>
</feature>
<dbReference type="AlphaFoldDB" id="A0A6L2M618"/>
<reference evidence="3" key="1">
    <citation type="journal article" date="2019" name="Sci. Rep.">
        <title>Draft genome of Tanacetum cinerariifolium, the natural source of mosquito coil.</title>
        <authorList>
            <person name="Yamashiro T."/>
            <person name="Shiraishi A."/>
            <person name="Satake H."/>
            <person name="Nakayama K."/>
        </authorList>
    </citation>
    <scope>NUCLEOTIDE SEQUENCE</scope>
</reference>
<dbReference type="PANTHER" id="PTHR33067">
    <property type="entry name" value="RNA-DIRECTED DNA POLYMERASE-RELATED"/>
    <property type="match status" value="1"/>
</dbReference>
<comment type="caution">
    <text evidence="3">The sequence shown here is derived from an EMBL/GenBank/DDBJ whole genome shotgun (WGS) entry which is preliminary data.</text>
</comment>
<accession>A0A6L2M618</accession>
<dbReference type="GO" id="GO:0003964">
    <property type="term" value="F:RNA-directed DNA polymerase activity"/>
    <property type="evidence" value="ECO:0007669"/>
    <property type="project" value="UniProtKB-KW"/>
</dbReference>
<keyword evidence="3" id="KW-0548">Nucleotidyltransferase</keyword>
<organism evidence="3">
    <name type="scientific">Tanacetum cinerariifolium</name>
    <name type="common">Dalmatian daisy</name>
    <name type="synonym">Chrysanthemum cinerariifolium</name>
    <dbReference type="NCBI Taxonomy" id="118510"/>
    <lineage>
        <taxon>Eukaryota</taxon>
        <taxon>Viridiplantae</taxon>
        <taxon>Streptophyta</taxon>
        <taxon>Embryophyta</taxon>
        <taxon>Tracheophyta</taxon>
        <taxon>Spermatophyta</taxon>
        <taxon>Magnoliopsida</taxon>
        <taxon>eudicotyledons</taxon>
        <taxon>Gunneridae</taxon>
        <taxon>Pentapetalae</taxon>
        <taxon>asterids</taxon>
        <taxon>campanulids</taxon>
        <taxon>Asterales</taxon>
        <taxon>Asteraceae</taxon>
        <taxon>Asteroideae</taxon>
        <taxon>Anthemideae</taxon>
        <taxon>Anthemidinae</taxon>
        <taxon>Tanacetum</taxon>
    </lineage>
</organism>
<evidence type="ECO:0000259" key="2">
    <source>
        <dbReference type="Pfam" id="PF03732"/>
    </source>
</evidence>
<feature type="compositionally biased region" description="Polar residues" evidence="1">
    <location>
        <begin position="1"/>
        <end position="15"/>
    </location>
</feature>
<dbReference type="EMBL" id="BKCJ010005837">
    <property type="protein sequence ID" value="GEU68909.1"/>
    <property type="molecule type" value="Genomic_DNA"/>
</dbReference>
<keyword evidence="3" id="KW-0808">Transferase</keyword>
<proteinExistence type="predicted"/>